<dbReference type="Pfam" id="PF12609">
    <property type="entry name" value="DUF3774"/>
    <property type="match status" value="1"/>
</dbReference>
<dbReference type="InterPro" id="IPR022251">
    <property type="entry name" value="DUF3774_wound-induced"/>
</dbReference>
<evidence type="ECO:0000313" key="2">
    <source>
        <dbReference type="Proteomes" id="UP001168098"/>
    </source>
</evidence>
<dbReference type="PANTHER" id="PTHR36382">
    <property type="entry name" value="OSJNBA0043L09.26 PROTEIN"/>
    <property type="match status" value="1"/>
</dbReference>
<protein>
    <submittedName>
        <fullName evidence="1">Uncharacterized protein</fullName>
    </submittedName>
</protein>
<dbReference type="EMBL" id="JARBHA010000010">
    <property type="protein sequence ID" value="KAJ9690267.1"/>
    <property type="molecule type" value="Genomic_DNA"/>
</dbReference>
<comment type="caution">
    <text evidence="1">The sequence shown here is derived from an EMBL/GenBank/DDBJ whole genome shotgun (WGS) entry which is preliminary data.</text>
</comment>
<evidence type="ECO:0000313" key="1">
    <source>
        <dbReference type="EMBL" id="KAJ9690267.1"/>
    </source>
</evidence>
<gene>
    <name evidence="1" type="ORF">PVL29_012760</name>
</gene>
<dbReference type="Proteomes" id="UP001168098">
    <property type="component" value="Unassembled WGS sequence"/>
</dbReference>
<proteinExistence type="predicted"/>
<organism evidence="1 2">
    <name type="scientific">Vitis rotundifolia</name>
    <name type="common">Muscadine grape</name>
    <dbReference type="NCBI Taxonomy" id="103349"/>
    <lineage>
        <taxon>Eukaryota</taxon>
        <taxon>Viridiplantae</taxon>
        <taxon>Streptophyta</taxon>
        <taxon>Embryophyta</taxon>
        <taxon>Tracheophyta</taxon>
        <taxon>Spermatophyta</taxon>
        <taxon>Magnoliopsida</taxon>
        <taxon>eudicotyledons</taxon>
        <taxon>Gunneridae</taxon>
        <taxon>Pentapetalae</taxon>
        <taxon>rosids</taxon>
        <taxon>Vitales</taxon>
        <taxon>Vitaceae</taxon>
        <taxon>Viteae</taxon>
        <taxon>Vitis</taxon>
    </lineage>
</organism>
<reference evidence="1 2" key="1">
    <citation type="journal article" date="2023" name="BMC Biotechnol.">
        <title>Vitis rotundifolia cv Carlos genome sequencing.</title>
        <authorList>
            <person name="Huff M."/>
            <person name="Hulse-Kemp A."/>
            <person name="Scheffler B."/>
            <person name="Youngblood R."/>
            <person name="Simpson S."/>
            <person name="Babiker E."/>
            <person name="Staton M."/>
        </authorList>
    </citation>
    <scope>NUCLEOTIDE SEQUENCE [LARGE SCALE GENOMIC DNA]</scope>
    <source>
        <tissue evidence="1">Leaf</tissue>
    </source>
</reference>
<sequence length="277" mass="31437">MRVMLGMKDQASKCDPTLKSLRDSACSSSSSTQARRFSGALDSSAFKAVKNAEERLKQSEESLRTVMYLRPVFDPLQGYTVHASNSHTIQSWVGQYPIHILDLHLHLHHTRESLNQSMNSTKPLLLNSFYRLPTMNSIKPCKTSYPPPFLSNPCKIPKRVMKLRSSFPPGKVADRRKVAVRVSSGEGDEKRTERRSFLTMEEAGLVEISGLSTHERFLCRLTISSLNLLRVIAEQEGCSIEELNAGKVCDWFVKDKLKREQNLESAVLKWDDSEFQF</sequence>
<accession>A0AA38ZKI2</accession>
<dbReference type="AlphaFoldDB" id="A0AA38ZKI2"/>
<name>A0AA38ZKI2_VITRO</name>
<dbReference type="PANTHER" id="PTHR36382:SF2">
    <property type="entry name" value="OS04G0635700 PROTEIN"/>
    <property type="match status" value="1"/>
</dbReference>
<keyword evidence="2" id="KW-1185">Reference proteome</keyword>